<evidence type="ECO:0000256" key="2">
    <source>
        <dbReference type="ARBA" id="ARBA00022670"/>
    </source>
</evidence>
<keyword evidence="5" id="KW-0862">Zinc</keyword>
<name>A0ABX0U1T8_9SPHN</name>
<organism evidence="8 9">
    <name type="scientific">Sphingomonas japonica</name>
    <dbReference type="NCBI Taxonomy" id="511662"/>
    <lineage>
        <taxon>Bacteria</taxon>
        <taxon>Pseudomonadati</taxon>
        <taxon>Pseudomonadota</taxon>
        <taxon>Alphaproteobacteria</taxon>
        <taxon>Sphingomonadales</taxon>
        <taxon>Sphingomonadaceae</taxon>
        <taxon>Sphingomonas</taxon>
    </lineage>
</organism>
<dbReference type="PANTHER" id="PTHR21666:SF288">
    <property type="entry name" value="CELL DIVISION PROTEIN YTFB"/>
    <property type="match status" value="1"/>
</dbReference>
<dbReference type="SUPFAM" id="SSF51261">
    <property type="entry name" value="Duplicated hybrid motif"/>
    <property type="match status" value="1"/>
</dbReference>
<keyword evidence="9" id="KW-1185">Reference proteome</keyword>
<dbReference type="Proteomes" id="UP000788153">
    <property type="component" value="Unassembled WGS sequence"/>
</dbReference>
<gene>
    <name evidence="8" type="ORF">FHT01_000889</name>
</gene>
<dbReference type="Pfam" id="PF01551">
    <property type="entry name" value="Peptidase_M23"/>
    <property type="match status" value="1"/>
</dbReference>
<evidence type="ECO:0000256" key="5">
    <source>
        <dbReference type="ARBA" id="ARBA00022833"/>
    </source>
</evidence>
<dbReference type="InterPro" id="IPR016047">
    <property type="entry name" value="M23ase_b-sheet_dom"/>
</dbReference>
<reference evidence="8 9" key="1">
    <citation type="submission" date="2020-03" db="EMBL/GenBank/DDBJ databases">
        <title>Genomic Encyclopedia of Type Strains, Phase IV (KMG-IV): sequencing the most valuable type-strain genomes for metagenomic binning, comparative biology and taxonomic classification.</title>
        <authorList>
            <person name="Goeker M."/>
        </authorList>
    </citation>
    <scope>NUCLEOTIDE SEQUENCE [LARGE SCALE GENOMIC DNA]</scope>
    <source>
        <strain evidence="8 9">DSM 22753</strain>
    </source>
</reference>
<accession>A0ABX0U1T8</accession>
<evidence type="ECO:0000256" key="6">
    <source>
        <dbReference type="ARBA" id="ARBA00023049"/>
    </source>
</evidence>
<keyword evidence="4 8" id="KW-0378">Hydrolase</keyword>
<comment type="cofactor">
    <cofactor evidence="1">
        <name>Zn(2+)</name>
        <dbReference type="ChEBI" id="CHEBI:29105"/>
    </cofactor>
</comment>
<protein>
    <submittedName>
        <fullName evidence="8">Murein DD-endopeptidase MepM/ murein hydrolase activator NlpD</fullName>
    </submittedName>
</protein>
<dbReference type="RefSeq" id="WP_243846628.1">
    <property type="nucleotide sequence ID" value="NZ_JAASQP010000001.1"/>
</dbReference>
<dbReference type="PANTHER" id="PTHR21666">
    <property type="entry name" value="PEPTIDASE-RELATED"/>
    <property type="match status" value="1"/>
</dbReference>
<dbReference type="Gene3D" id="3.10.450.350">
    <property type="match status" value="1"/>
</dbReference>
<evidence type="ECO:0000256" key="1">
    <source>
        <dbReference type="ARBA" id="ARBA00001947"/>
    </source>
</evidence>
<dbReference type="CDD" id="cd12797">
    <property type="entry name" value="M23_peptidase"/>
    <property type="match status" value="1"/>
</dbReference>
<keyword evidence="2" id="KW-0645">Protease</keyword>
<dbReference type="GO" id="GO:0016787">
    <property type="term" value="F:hydrolase activity"/>
    <property type="evidence" value="ECO:0007669"/>
    <property type="project" value="UniProtKB-KW"/>
</dbReference>
<feature type="domain" description="M23ase beta-sheet core" evidence="7">
    <location>
        <begin position="363"/>
        <end position="458"/>
    </location>
</feature>
<dbReference type="InterPro" id="IPR050570">
    <property type="entry name" value="Cell_wall_metabolism_enzyme"/>
</dbReference>
<dbReference type="Gene3D" id="2.70.70.10">
    <property type="entry name" value="Glucose Permease (Domain IIA)"/>
    <property type="match status" value="1"/>
</dbReference>
<comment type="caution">
    <text evidence="8">The sequence shown here is derived from an EMBL/GenBank/DDBJ whole genome shotgun (WGS) entry which is preliminary data.</text>
</comment>
<evidence type="ECO:0000313" key="9">
    <source>
        <dbReference type="Proteomes" id="UP000788153"/>
    </source>
</evidence>
<dbReference type="EMBL" id="JAASQP010000001">
    <property type="protein sequence ID" value="NIJ23347.1"/>
    <property type="molecule type" value="Genomic_DNA"/>
</dbReference>
<sequence>MFLRTDQGLNGGGGASSGVGAQASASRALVLLPPDTLLDRLRTTDWTPDLGSDIGSRTWFRGVATCLALCAGTWMLAPGLFDPLPGVTAPAFAGADFDEIRSQSIAPLALGATTGHRMAATDLVAALPDTPERPIIDLTATLANGDTLRRTLERSGVAPGEAAQVTDLVGRAVALGEITPGTRLDIKLGRRAVRSMPRPLEKLAFRAKFDLAVELARSGDGLGIRRIPIAIDRTPLRIRGRVGTSLYRSARAAGVPARSVAAFIKSISAKVPMTRIGADDEYDIIVEQARAETGEVQLGDLLFAGLSQGSKAVQLVRWEQGGTTRWLDPKGMNERRGSMSLPVAGRLSSGFGSRGHPVLGFRRFHKGLDIAAPTGTPIHAATDGVVAFAGRNGGYGNFVKLSHGGGMQTAYGHMSRIAVRSGTRVSRGQVIGYVGSTGLSTGPHVHYELIKGGRAVDPRSVSLSSVERLTGSDLAAFKSKLARLMAVPSGAGAAREPE</sequence>
<evidence type="ECO:0000256" key="4">
    <source>
        <dbReference type="ARBA" id="ARBA00022801"/>
    </source>
</evidence>
<proteinExistence type="predicted"/>
<keyword evidence="3" id="KW-0479">Metal-binding</keyword>
<keyword evidence="6" id="KW-0482">Metalloprotease</keyword>
<evidence type="ECO:0000259" key="7">
    <source>
        <dbReference type="Pfam" id="PF01551"/>
    </source>
</evidence>
<evidence type="ECO:0000313" key="8">
    <source>
        <dbReference type="EMBL" id="NIJ23347.1"/>
    </source>
</evidence>
<dbReference type="InterPro" id="IPR011055">
    <property type="entry name" value="Dup_hybrid_motif"/>
</dbReference>
<evidence type="ECO:0000256" key="3">
    <source>
        <dbReference type="ARBA" id="ARBA00022723"/>
    </source>
</evidence>